<feature type="chain" id="PRO_5013118711" evidence="8">
    <location>
        <begin position="18"/>
        <end position="215"/>
    </location>
</feature>
<keyword evidence="4 7" id="KW-1133">Transmembrane helix</keyword>
<evidence type="ECO:0000256" key="7">
    <source>
        <dbReference type="SAM" id="Phobius"/>
    </source>
</evidence>
<evidence type="ECO:0000313" key="11">
    <source>
        <dbReference type="Proteomes" id="UP000192342"/>
    </source>
</evidence>
<name>A0A1Y1SEL5_9GAMM</name>
<feature type="transmembrane region" description="Helical" evidence="7">
    <location>
        <begin position="187"/>
        <end position="207"/>
    </location>
</feature>
<feature type="domain" description="SH3b" evidence="9">
    <location>
        <begin position="20"/>
        <end position="84"/>
    </location>
</feature>
<keyword evidence="5 7" id="KW-0472">Membrane</keyword>
<keyword evidence="11" id="KW-1185">Reference proteome</keyword>
<dbReference type="Pfam" id="PF08239">
    <property type="entry name" value="SH3_3"/>
    <property type="match status" value="1"/>
</dbReference>
<dbReference type="SMART" id="SM00287">
    <property type="entry name" value="SH3b"/>
    <property type="match status" value="1"/>
</dbReference>
<dbReference type="Proteomes" id="UP000192342">
    <property type="component" value="Unassembled WGS sequence"/>
</dbReference>
<dbReference type="InterPro" id="IPR016476">
    <property type="entry name" value="SH3_dom_pro"/>
</dbReference>
<proteinExistence type="predicted"/>
<dbReference type="Gene3D" id="2.30.30.40">
    <property type="entry name" value="SH3 Domains"/>
    <property type="match status" value="1"/>
</dbReference>
<dbReference type="PROSITE" id="PS51781">
    <property type="entry name" value="SH3B"/>
    <property type="match status" value="1"/>
</dbReference>
<keyword evidence="3 8" id="KW-0732">Signal</keyword>
<comment type="caution">
    <text evidence="10">The sequence shown here is derived from an EMBL/GenBank/DDBJ whole genome shotgun (WGS) entry which is preliminary data.</text>
</comment>
<dbReference type="NCBIfam" id="TIGR04211">
    <property type="entry name" value="SH3_and_anchor"/>
    <property type="match status" value="1"/>
</dbReference>
<evidence type="ECO:0000256" key="1">
    <source>
        <dbReference type="ARBA" id="ARBA00004167"/>
    </source>
</evidence>
<evidence type="ECO:0000313" key="10">
    <source>
        <dbReference type="EMBL" id="ORE87445.1"/>
    </source>
</evidence>
<dbReference type="RefSeq" id="WP_083561676.1">
    <property type="nucleotide sequence ID" value="NZ_AQQV01000002.1"/>
</dbReference>
<evidence type="ECO:0000256" key="2">
    <source>
        <dbReference type="ARBA" id="ARBA00022692"/>
    </source>
</evidence>
<feature type="signal peptide" evidence="8">
    <location>
        <begin position="1"/>
        <end position="17"/>
    </location>
</feature>
<reference evidence="10 11" key="1">
    <citation type="submission" date="2013-04" db="EMBL/GenBank/DDBJ databases">
        <title>Oceanococcus atlanticus 22II-S10r2 Genome Sequencing.</title>
        <authorList>
            <person name="Lai Q."/>
            <person name="Li G."/>
            <person name="Shao Z."/>
        </authorList>
    </citation>
    <scope>NUCLEOTIDE SEQUENCE [LARGE SCALE GENOMIC DNA]</scope>
    <source>
        <strain evidence="10 11">22II-S10r2</strain>
    </source>
</reference>
<evidence type="ECO:0000256" key="5">
    <source>
        <dbReference type="ARBA" id="ARBA00023136"/>
    </source>
</evidence>
<keyword evidence="6" id="KW-0175">Coiled coil</keyword>
<sequence>MKSLKPLVLLLILPLCAAASETVVVSDQLPINVRSGVGTGHAIIGAAHSGERLEVLGQEPGYYKVRTPRGKEGWVLARFVQKEPVARARLDAAQTERDKAVAAAEAAQQALQTLEAEHAALSAAHEQLQAEAVNLRQELQEISSAAASTLEIRARNKDLQQTLADAEAQGQALQGELSARESRRSNMLLGAGILLAGILLGLIVPLLRPRRTSNW</sequence>
<dbReference type="STRING" id="1317117.ATO7_10397"/>
<dbReference type="AlphaFoldDB" id="A0A1Y1SEL5"/>
<evidence type="ECO:0000259" key="9">
    <source>
        <dbReference type="PROSITE" id="PS51781"/>
    </source>
</evidence>
<organism evidence="10 11">
    <name type="scientific">Oceanococcus atlanticus</name>
    <dbReference type="NCBI Taxonomy" id="1317117"/>
    <lineage>
        <taxon>Bacteria</taxon>
        <taxon>Pseudomonadati</taxon>
        <taxon>Pseudomonadota</taxon>
        <taxon>Gammaproteobacteria</taxon>
        <taxon>Chromatiales</taxon>
        <taxon>Oceanococcaceae</taxon>
        <taxon>Oceanococcus</taxon>
    </lineage>
</organism>
<accession>A0A1Y1SEL5</accession>
<evidence type="ECO:0000256" key="3">
    <source>
        <dbReference type="ARBA" id="ARBA00022729"/>
    </source>
</evidence>
<comment type="subcellular location">
    <subcellularLocation>
        <location evidence="1">Membrane</location>
        <topology evidence="1">Single-pass membrane protein</topology>
    </subcellularLocation>
</comment>
<dbReference type="OrthoDB" id="9790951at2"/>
<gene>
    <name evidence="10" type="ORF">ATO7_10397</name>
</gene>
<dbReference type="InterPro" id="IPR003646">
    <property type="entry name" value="SH3-like_bac-type"/>
</dbReference>
<evidence type="ECO:0000256" key="4">
    <source>
        <dbReference type="ARBA" id="ARBA00022989"/>
    </source>
</evidence>
<evidence type="ECO:0000256" key="8">
    <source>
        <dbReference type="SAM" id="SignalP"/>
    </source>
</evidence>
<dbReference type="GO" id="GO:0016020">
    <property type="term" value="C:membrane"/>
    <property type="evidence" value="ECO:0007669"/>
    <property type="project" value="UniProtKB-SubCell"/>
</dbReference>
<keyword evidence="2 7" id="KW-0812">Transmembrane</keyword>
<evidence type="ECO:0000256" key="6">
    <source>
        <dbReference type="SAM" id="Coils"/>
    </source>
</evidence>
<protein>
    <submittedName>
        <fullName evidence="10">SH3 type 3 domain-containing protein</fullName>
    </submittedName>
</protein>
<feature type="coiled-coil region" evidence="6">
    <location>
        <begin position="90"/>
        <end position="176"/>
    </location>
</feature>
<dbReference type="EMBL" id="AQQV01000002">
    <property type="protein sequence ID" value="ORE87445.1"/>
    <property type="molecule type" value="Genomic_DNA"/>
</dbReference>